<dbReference type="Gene3D" id="3.30.40.10">
    <property type="entry name" value="Zinc/RING finger domain, C3HC4 (zinc finger)"/>
    <property type="match status" value="1"/>
</dbReference>
<dbReference type="Pfam" id="PF13639">
    <property type="entry name" value="zf-RING_2"/>
    <property type="match status" value="1"/>
</dbReference>
<dbReference type="GO" id="GO:0008270">
    <property type="term" value="F:zinc ion binding"/>
    <property type="evidence" value="ECO:0007669"/>
    <property type="project" value="UniProtKB-KW"/>
</dbReference>
<feature type="domain" description="RING-type" evidence="4">
    <location>
        <begin position="249"/>
        <end position="291"/>
    </location>
</feature>
<dbReference type="InterPro" id="IPR001841">
    <property type="entry name" value="Znf_RING"/>
</dbReference>
<dbReference type="PROSITE" id="PS50089">
    <property type="entry name" value="ZF_RING_2"/>
    <property type="match status" value="1"/>
</dbReference>
<dbReference type="GO" id="GO:0006511">
    <property type="term" value="P:ubiquitin-dependent protein catabolic process"/>
    <property type="evidence" value="ECO:0007669"/>
    <property type="project" value="TreeGrafter"/>
</dbReference>
<evidence type="ECO:0000259" key="4">
    <source>
        <dbReference type="PROSITE" id="PS50089"/>
    </source>
</evidence>
<evidence type="ECO:0000313" key="5">
    <source>
        <dbReference type="EMBL" id="QHT96693.1"/>
    </source>
</evidence>
<accession>A0A6C0IYW0</accession>
<dbReference type="SMART" id="SM00184">
    <property type="entry name" value="RING"/>
    <property type="match status" value="1"/>
</dbReference>
<dbReference type="EMBL" id="MN740263">
    <property type="protein sequence ID" value="QHT96693.1"/>
    <property type="molecule type" value="Genomic_DNA"/>
</dbReference>
<evidence type="ECO:0000256" key="1">
    <source>
        <dbReference type="ARBA" id="ARBA00022723"/>
    </source>
</evidence>
<dbReference type="GO" id="GO:0061630">
    <property type="term" value="F:ubiquitin protein ligase activity"/>
    <property type="evidence" value="ECO:0007669"/>
    <property type="project" value="TreeGrafter"/>
</dbReference>
<dbReference type="InterPro" id="IPR013083">
    <property type="entry name" value="Znf_RING/FYVE/PHD"/>
</dbReference>
<dbReference type="InterPro" id="IPR051834">
    <property type="entry name" value="RING_finger_E3_ligase"/>
</dbReference>
<protein>
    <recommendedName>
        <fullName evidence="4">RING-type domain-containing protein</fullName>
    </recommendedName>
</protein>
<keyword evidence="1" id="KW-0479">Metal-binding</keyword>
<dbReference type="GO" id="GO:0005634">
    <property type="term" value="C:nucleus"/>
    <property type="evidence" value="ECO:0007669"/>
    <property type="project" value="TreeGrafter"/>
</dbReference>
<evidence type="ECO:0000256" key="2">
    <source>
        <dbReference type="ARBA" id="ARBA00022771"/>
    </source>
</evidence>
<dbReference type="SUPFAM" id="SSF57850">
    <property type="entry name" value="RING/U-box"/>
    <property type="match status" value="1"/>
</dbReference>
<proteinExistence type="predicted"/>
<sequence>MSNINLPDNLISDSDDDIIEQSYNVDSDSDSDNDIIEQSYNVDSDNDIIEQSYNVDSDNDSDNDITEHLNIDSNNITEESTIDSYHITEQLNIDSNILPSMNSDVIYNPGQFFGFNINNNPYIIQSNQTHVEYLNTYTNITNSYGDIIEQYDINSDNYVDSNILPSMNNNVIYNPVQFFGLNNNPYIVQNNQTSEEYLNIFTNIINSINIPAPEIIETANMEDVRVTLDDTEFDNIKTEELQEDLNDKCSICMMEMNKGNEVSKLCCEHNFHNSCIMQWLTEYNYKCPVCRKECGKAKYNI</sequence>
<dbReference type="AlphaFoldDB" id="A0A6C0IYW0"/>
<reference evidence="5" key="1">
    <citation type="journal article" date="2020" name="Nature">
        <title>Giant virus diversity and host interactions through global metagenomics.</title>
        <authorList>
            <person name="Schulz F."/>
            <person name="Roux S."/>
            <person name="Paez-Espino D."/>
            <person name="Jungbluth S."/>
            <person name="Walsh D.A."/>
            <person name="Denef V.J."/>
            <person name="McMahon K.D."/>
            <person name="Konstantinidis K.T."/>
            <person name="Eloe-Fadrosh E.A."/>
            <person name="Kyrpides N.C."/>
            <person name="Woyke T."/>
        </authorList>
    </citation>
    <scope>NUCLEOTIDE SEQUENCE</scope>
    <source>
        <strain evidence="5">GVMAG-M-3300024302-11</strain>
    </source>
</reference>
<name>A0A6C0IYW0_9ZZZZ</name>
<keyword evidence="3" id="KW-0862">Zinc</keyword>
<organism evidence="5">
    <name type="scientific">viral metagenome</name>
    <dbReference type="NCBI Taxonomy" id="1070528"/>
    <lineage>
        <taxon>unclassified sequences</taxon>
        <taxon>metagenomes</taxon>
        <taxon>organismal metagenomes</taxon>
    </lineage>
</organism>
<evidence type="ECO:0000256" key="3">
    <source>
        <dbReference type="ARBA" id="ARBA00022833"/>
    </source>
</evidence>
<dbReference type="PANTHER" id="PTHR45931">
    <property type="entry name" value="SI:CH211-59O9.10"/>
    <property type="match status" value="1"/>
</dbReference>
<keyword evidence="2" id="KW-0863">Zinc-finger</keyword>
<dbReference type="PANTHER" id="PTHR45931:SF3">
    <property type="entry name" value="RING ZINC FINGER-CONTAINING PROTEIN"/>
    <property type="match status" value="1"/>
</dbReference>